<dbReference type="OrthoDB" id="1932396at2759"/>
<gene>
    <name evidence="3" type="ORF">KP509_31G060500</name>
</gene>
<accession>A0A8T2QYE2</accession>
<dbReference type="AlphaFoldDB" id="A0A8T2QYE2"/>
<evidence type="ECO:0000313" key="4">
    <source>
        <dbReference type="Proteomes" id="UP000825935"/>
    </source>
</evidence>
<dbReference type="Proteomes" id="UP000825935">
    <property type="component" value="Chromosome 31"/>
</dbReference>
<dbReference type="OMA" id="CCESETA"/>
<comment type="caution">
    <text evidence="3">The sequence shown here is derived from an EMBL/GenBank/DDBJ whole genome shotgun (WGS) entry which is preliminary data.</text>
</comment>
<keyword evidence="1" id="KW-0175">Coiled coil</keyword>
<dbReference type="EMBL" id="CM035436">
    <property type="protein sequence ID" value="KAH7289152.1"/>
    <property type="molecule type" value="Genomic_DNA"/>
</dbReference>
<reference evidence="3" key="1">
    <citation type="submission" date="2021-08" db="EMBL/GenBank/DDBJ databases">
        <title>WGS assembly of Ceratopteris richardii.</title>
        <authorList>
            <person name="Marchant D.B."/>
            <person name="Chen G."/>
            <person name="Jenkins J."/>
            <person name="Shu S."/>
            <person name="Leebens-Mack J."/>
            <person name="Grimwood J."/>
            <person name="Schmutz J."/>
            <person name="Soltis P."/>
            <person name="Soltis D."/>
            <person name="Chen Z.-H."/>
        </authorList>
    </citation>
    <scope>NUCLEOTIDE SEQUENCE</scope>
    <source>
        <strain evidence="3">Whitten #5841</strain>
        <tissue evidence="3">Leaf</tissue>
    </source>
</reference>
<evidence type="ECO:0000313" key="3">
    <source>
        <dbReference type="EMBL" id="KAH7289152.1"/>
    </source>
</evidence>
<name>A0A8T2QYE2_CERRI</name>
<feature type="coiled-coil region" evidence="1">
    <location>
        <begin position="264"/>
        <end position="322"/>
    </location>
</feature>
<proteinExistence type="predicted"/>
<sequence>MQDVCKQIRESRRYSDLPCSNHNGSVSEPVKPLVQRLDLTGVIAPENLKPSTLKSCAKRECLCCESETAKKPLLRLQQGGKKKQWHVGDKQYVMHGSLSLARLPEELKDGNSEENDENHTFSHRWNIDSLSFARYCEGKLEAVLSSHANACNESPDAHRTECCFEVLEEMCQNKLPFSSVLRHICDQLRCATYCPHQNTQEKPFFEVVCELENEIGQMEAENLSWKSTLANQCDELIRARGELEEVGNELWNAEGSSNELVEKLSLTEKAMASEKEKVNMLREKIKELKKELKDIRHLVKCAKEIEATKDKELEDYEKLKALYMQLVHEFQHAQAFLHAAQCEVAESASKKELLHAKAEILDLENKISHVRAQVESFSFETRSLTPRPQWGREVPGMDKPSEITTAEQVQRICRENAFLEATISRLQISFAATEAALKKMQGQKSNRSGAGKKPKLAEIKPKPVESPKPVDKDSQQKDKANRKQVQARGKGKVKPKK</sequence>
<feature type="compositionally biased region" description="Basic and acidic residues" evidence="2">
    <location>
        <begin position="455"/>
        <end position="481"/>
    </location>
</feature>
<keyword evidence="4" id="KW-1185">Reference proteome</keyword>
<protein>
    <submittedName>
        <fullName evidence="3">Uncharacterized protein</fullName>
    </submittedName>
</protein>
<feature type="region of interest" description="Disordered" evidence="2">
    <location>
        <begin position="441"/>
        <end position="497"/>
    </location>
</feature>
<evidence type="ECO:0000256" key="1">
    <source>
        <dbReference type="SAM" id="Coils"/>
    </source>
</evidence>
<evidence type="ECO:0000256" key="2">
    <source>
        <dbReference type="SAM" id="MobiDB-lite"/>
    </source>
</evidence>
<organism evidence="3 4">
    <name type="scientific">Ceratopteris richardii</name>
    <name type="common">Triangle waterfern</name>
    <dbReference type="NCBI Taxonomy" id="49495"/>
    <lineage>
        <taxon>Eukaryota</taxon>
        <taxon>Viridiplantae</taxon>
        <taxon>Streptophyta</taxon>
        <taxon>Embryophyta</taxon>
        <taxon>Tracheophyta</taxon>
        <taxon>Polypodiopsida</taxon>
        <taxon>Polypodiidae</taxon>
        <taxon>Polypodiales</taxon>
        <taxon>Pteridineae</taxon>
        <taxon>Pteridaceae</taxon>
        <taxon>Parkerioideae</taxon>
        <taxon>Ceratopteris</taxon>
    </lineage>
</organism>